<comment type="caution">
    <text evidence="1">The sequence shown here is derived from an EMBL/GenBank/DDBJ whole genome shotgun (WGS) entry which is preliminary data.</text>
</comment>
<evidence type="ECO:0000313" key="1">
    <source>
        <dbReference type="EMBL" id="OGZ05425.1"/>
    </source>
</evidence>
<dbReference type="Proteomes" id="UP000177122">
    <property type="component" value="Unassembled WGS sequence"/>
</dbReference>
<proteinExistence type="predicted"/>
<protein>
    <submittedName>
        <fullName evidence="1">Uncharacterized protein</fullName>
    </submittedName>
</protein>
<accession>A0A1G2CVM6</accession>
<dbReference type="AlphaFoldDB" id="A0A1G2CVM6"/>
<gene>
    <name evidence="1" type="ORF">A2845_03140</name>
</gene>
<organism evidence="1 2">
    <name type="scientific">Candidatus Lloydbacteria bacterium RIFCSPHIGHO2_01_FULL_49_22</name>
    <dbReference type="NCBI Taxonomy" id="1798658"/>
    <lineage>
        <taxon>Bacteria</taxon>
        <taxon>Candidatus Lloydiibacteriota</taxon>
    </lineage>
</organism>
<reference evidence="1 2" key="1">
    <citation type="journal article" date="2016" name="Nat. Commun.">
        <title>Thousands of microbial genomes shed light on interconnected biogeochemical processes in an aquifer system.</title>
        <authorList>
            <person name="Anantharaman K."/>
            <person name="Brown C.T."/>
            <person name="Hug L.A."/>
            <person name="Sharon I."/>
            <person name="Castelle C.J."/>
            <person name="Probst A.J."/>
            <person name="Thomas B.C."/>
            <person name="Singh A."/>
            <person name="Wilkins M.J."/>
            <person name="Karaoz U."/>
            <person name="Brodie E.L."/>
            <person name="Williams K.H."/>
            <person name="Hubbard S.S."/>
            <person name="Banfield J.F."/>
        </authorList>
    </citation>
    <scope>NUCLEOTIDE SEQUENCE [LARGE SCALE GENOMIC DNA]</scope>
</reference>
<evidence type="ECO:0000313" key="2">
    <source>
        <dbReference type="Proteomes" id="UP000177122"/>
    </source>
</evidence>
<sequence>MSLHSVRFIDSIRRLSDIMRKLTKVGIKKVTKNQFYTSMHATSQNMPHLIVYATVTNVFSQSQPPPRQNYVKPPKTKDGQDAFFIKNHKTFLLFA</sequence>
<name>A0A1G2CVM6_9BACT</name>
<dbReference type="EMBL" id="MHLI01000011">
    <property type="protein sequence ID" value="OGZ05425.1"/>
    <property type="molecule type" value="Genomic_DNA"/>
</dbReference>